<keyword evidence="4" id="KW-0732">Signal</keyword>
<feature type="domain" description="MRH" evidence="9">
    <location>
        <begin position="1677"/>
        <end position="1820"/>
    </location>
</feature>
<dbReference type="PROSITE" id="PS51914">
    <property type="entry name" value="MRH"/>
    <property type="match status" value="12"/>
</dbReference>
<evidence type="ECO:0000256" key="7">
    <source>
        <dbReference type="ARBA" id="ARBA00023157"/>
    </source>
</evidence>
<name>T1JC98_STRMM</name>
<keyword evidence="5 8" id="KW-1133">Transmembrane helix</keyword>
<feature type="domain" description="MRH" evidence="9">
    <location>
        <begin position="505"/>
        <end position="651"/>
    </location>
</feature>
<dbReference type="PANTHER" id="PTHR15071:SF0">
    <property type="entry name" value="MANNOSE 6-PHOSPHATE RECEPTOR-LIKE PROTEIN 1"/>
    <property type="match status" value="1"/>
</dbReference>
<feature type="domain" description="MRH" evidence="9">
    <location>
        <begin position="1257"/>
        <end position="1384"/>
    </location>
</feature>
<dbReference type="InterPro" id="IPR009011">
    <property type="entry name" value="Man6P_isomerase_rcpt-bd_dom_sf"/>
</dbReference>
<dbReference type="GO" id="GO:0005537">
    <property type="term" value="F:D-mannose binding"/>
    <property type="evidence" value="ECO:0007669"/>
    <property type="project" value="InterPro"/>
</dbReference>
<dbReference type="OMA" id="WHTSVAC"/>
<evidence type="ECO:0000256" key="6">
    <source>
        <dbReference type="ARBA" id="ARBA00023136"/>
    </source>
</evidence>
<evidence type="ECO:0000256" key="2">
    <source>
        <dbReference type="ARBA" id="ARBA00022448"/>
    </source>
</evidence>
<dbReference type="SUPFAM" id="SSF50911">
    <property type="entry name" value="Mannose 6-phosphate receptor domain"/>
    <property type="match status" value="13"/>
</dbReference>
<protein>
    <recommendedName>
        <fullName evidence="9">MRH domain-containing protein</fullName>
    </recommendedName>
</protein>
<organism evidence="10 11">
    <name type="scientific">Strigamia maritima</name>
    <name type="common">European centipede</name>
    <name type="synonym">Geophilus maritimus</name>
    <dbReference type="NCBI Taxonomy" id="126957"/>
    <lineage>
        <taxon>Eukaryota</taxon>
        <taxon>Metazoa</taxon>
        <taxon>Ecdysozoa</taxon>
        <taxon>Arthropoda</taxon>
        <taxon>Myriapoda</taxon>
        <taxon>Chilopoda</taxon>
        <taxon>Pleurostigmophora</taxon>
        <taxon>Geophilomorpha</taxon>
        <taxon>Linotaeniidae</taxon>
        <taxon>Strigamia</taxon>
    </lineage>
</organism>
<evidence type="ECO:0000256" key="1">
    <source>
        <dbReference type="ARBA" id="ARBA00004308"/>
    </source>
</evidence>
<evidence type="ECO:0000313" key="10">
    <source>
        <dbReference type="EnsemblMetazoa" id="SMAR011408-PA"/>
    </source>
</evidence>
<evidence type="ECO:0000259" key="9">
    <source>
        <dbReference type="PROSITE" id="PS51914"/>
    </source>
</evidence>
<dbReference type="Pfam" id="PF00878">
    <property type="entry name" value="CIMR"/>
    <property type="match status" value="12"/>
</dbReference>
<feature type="transmembrane region" description="Helical" evidence="8">
    <location>
        <begin position="35"/>
        <end position="54"/>
    </location>
</feature>
<dbReference type="EMBL" id="JH432064">
    <property type="status" value="NOT_ANNOTATED_CDS"/>
    <property type="molecule type" value="Genomic_DNA"/>
</dbReference>
<dbReference type="GO" id="GO:0010008">
    <property type="term" value="C:endosome membrane"/>
    <property type="evidence" value="ECO:0007669"/>
    <property type="project" value="UniProtKB-SubCell"/>
</dbReference>
<comment type="subcellular location">
    <subcellularLocation>
        <location evidence="1">Endomembrane system</location>
    </subcellularLocation>
</comment>
<feature type="domain" description="MRH" evidence="9">
    <location>
        <begin position="201"/>
        <end position="354"/>
    </location>
</feature>
<dbReference type="InterPro" id="IPR000479">
    <property type="entry name" value="CIMR_rpt"/>
</dbReference>
<feature type="transmembrane region" description="Helical" evidence="8">
    <location>
        <begin position="6"/>
        <end position="23"/>
    </location>
</feature>
<evidence type="ECO:0000256" key="8">
    <source>
        <dbReference type="SAM" id="Phobius"/>
    </source>
</evidence>
<keyword evidence="11" id="KW-1185">Reference proteome</keyword>
<feature type="domain" description="MRH" evidence="9">
    <location>
        <begin position="57"/>
        <end position="193"/>
    </location>
</feature>
<sequence>ETSVYSISISVHHVVFHVLITIYKDIYLTVKMTIIYVNRNIFLLILNLSVLFYLTEANCIFGNGKYDLTVLDGPTPWYLHVENGSDLQLFQFSLCKPISIAGVCQKAKICQQKDDKNSVILAKGDDEPTFSSVSEDQGFWLEYLGPTCDFDTKRKLRTAINFQCSDKIGSPQFLYNSDCTFYFLWQTSASCDISKPKRKEVSCYVFDESGKKRDLSPLTLQNGFYEVTTSNPAIKFLINVCAAINDTTGNCTEGSGACRKTGSEVVNFGVPDTPLTWIDGNPTLYYSLEKLDKSEKIIPADCSSLPKTTITFRCPHDKDRDPRKTFSAVTSPSLTVTSNCDYQIEWVTEYACRVKELTSTQDCKLRQSDLGIDIDLNTLTLKDDKYNIHTTFNGQEIDFFLNVCGEVPNDICPNRMSACLKLKSENKAINIGSFDSKNLKFSDSELILSYKNGDKCPNGTNEHYSSVIIFQCGTERKPVFNRLIDCTYFFNWETKLACLDFATGSHCLARNQSKIVDLSSLVKHTGNWDAIITDVEAYTSSDIILNVCGTVNLDPNFTECAYGSAVCLKDMDKKFVNLGRFESEPKFIGNNAVIKYTNGDSCSSDSTKSISTLITFICEAGESNRGPSLISVSEDECDFEFEWKTSAGCVQSEHFGQDCHVFDQELGYSFDLTSLRDSGTFYVNGTDYDYYIRVCGQANEVSCKSLGSYAICQVTKSDKPSKFVWNLGLPSSYISYFDGFINLTYIGGTPYNDKKKTPRQSSISFLCDPDAGKGHPEFVSEENQIYNFKWYTSLACPQRPIPCVPCHGFGESLIQKSGSDNWEVVAEFNSSRKKFYLNVCRPLVGTVDGCDSETSSCVKTLVDGKEKDFVSDAGRVIGKPKIEKGEKIITLKYDMGEECIGSGLEKKYSTVISLYCDNESSVLKPPQFLKLLGKCKFHFMWPTRAACPIQLDSTISSNCEIIDSSMGLHYDLQPLRDVYSIKSLPGLPFSSIELSLCGAELKYSCHGSRNVSVCGKEKNSKKDKVLGVTTHAKIEMGESGRITIRYSKQSPIDLGKQNYVIIINLNCKPDVRKGEMKFVRLQDKVYYFEMDTNVACAPKQIQCATWDSAGNEYDLSSLVRSNTNWEVIDSRPHHNDLRYYINVCKPLYLGDAHLNSKCEVGAAGCQLTGDGRSFSLGIVGAAPHIMSTGQLVLKYRDGSPCHGGKFNRSVKILFECSYIQHDPVFVDETPECEYIIIWSTPAACPIKRAIGAGCHVDDTQFGHRFDLSPLKQMGPMVVEGKDHSYMLAVCKNVECNGMENVGVCQKADKREINAGLFNEKLLFNDGELSLEYSDGEANCHGQYSRSSIIKFKCAPSELGTAVFVGESNNCSYVFLWETNLACAPVTRTQCSIRHKGKMYDLSSLTLYNQSHEVVSADGKQKFLINVCRSLAQSKESRCQYTSGVCRVDLMEEDPKLKFKNIGNVHEGPYFEQEYLKVKYQFGENCQSGPSEAIITFYCDRSKMDTEPQFLRQEGCVWHFMWSTPAACPIESEEILSNDCTVVNPESGFQFNLKSLSNSSGYIVEDMFKTHKYTINVCDNLPKSACGSDVGSCQEDTSNNRYWNTGKANSKLHYHNGIILLNYTDGTACHKGMFNRSTIIQFICSPGSGKGEISFMEETNNCTYYFIWHTELACENLVHCMADSGSHVIDLSTLMRTDNYLAQQSDINNEDVYLISVCRPLNPVPAFPCPPESAACQTAIGHSKPTSLGQVMQSPEVDEQGRVYLMYTHGSECPSKPHTRISSKIIFICRENAGTGTPKLMDKSEDCVYTFEWQTDIVCSNNSSMKLVNSENCVFTDTKTQMIYDLKNIAETVKMKDDDISINVCGAISDSGPCAGSSICQGDKTSYGSASSVTSFITQENTLRIHFSNGSDCKDKKNLNSEMKKWASEIWFT</sequence>
<evidence type="ECO:0000256" key="3">
    <source>
        <dbReference type="ARBA" id="ARBA00022692"/>
    </source>
</evidence>
<dbReference type="SMART" id="SM01404">
    <property type="entry name" value="CIMR"/>
    <property type="match status" value="12"/>
</dbReference>
<feature type="domain" description="MRH" evidence="9">
    <location>
        <begin position="1101"/>
        <end position="1246"/>
    </location>
</feature>
<evidence type="ECO:0000256" key="4">
    <source>
        <dbReference type="ARBA" id="ARBA00022729"/>
    </source>
</evidence>
<reference evidence="10" key="2">
    <citation type="submission" date="2015-02" db="UniProtKB">
        <authorList>
            <consortium name="EnsemblMetazoa"/>
        </authorList>
    </citation>
    <scope>IDENTIFICATION</scope>
</reference>
<keyword evidence="2" id="KW-0813">Transport</keyword>
<feature type="domain" description="MRH" evidence="9">
    <location>
        <begin position="361"/>
        <end position="500"/>
    </location>
</feature>
<dbReference type="FunFam" id="2.70.130.10:FF:000016">
    <property type="entry name" value="Insulin-like growth factor 2 receptor"/>
    <property type="match status" value="1"/>
</dbReference>
<evidence type="ECO:0000256" key="5">
    <source>
        <dbReference type="ARBA" id="ARBA00022989"/>
    </source>
</evidence>
<proteinExistence type="predicted"/>
<dbReference type="PhylomeDB" id="T1JC98"/>
<dbReference type="EnsemblMetazoa" id="SMAR011408-RA">
    <property type="protein sequence ID" value="SMAR011408-PA"/>
    <property type="gene ID" value="SMAR011408"/>
</dbReference>
<keyword evidence="7" id="KW-1015">Disulfide bond</keyword>
<feature type="domain" description="MRH" evidence="9">
    <location>
        <begin position="1537"/>
        <end position="1675"/>
    </location>
</feature>
<dbReference type="HOGENOM" id="CLU_001182_0_0_1"/>
<dbReference type="FunFam" id="2.70.130.10:FF:000028">
    <property type="entry name" value="Mannose-6-phosphate/insulin-like growth factor II receptor"/>
    <property type="match status" value="1"/>
</dbReference>
<dbReference type="GO" id="GO:0007041">
    <property type="term" value="P:lysosomal transport"/>
    <property type="evidence" value="ECO:0007669"/>
    <property type="project" value="InterPro"/>
</dbReference>
<feature type="domain" description="MRH" evidence="9">
    <location>
        <begin position="1388"/>
        <end position="1529"/>
    </location>
</feature>
<evidence type="ECO:0000313" key="11">
    <source>
        <dbReference type="Proteomes" id="UP000014500"/>
    </source>
</evidence>
<dbReference type="eggNOG" id="KOG4504">
    <property type="taxonomic scope" value="Eukaryota"/>
</dbReference>
<keyword evidence="3 8" id="KW-0812">Transmembrane</keyword>
<dbReference type="GO" id="GO:0000139">
    <property type="term" value="C:Golgi membrane"/>
    <property type="evidence" value="ECO:0007669"/>
    <property type="project" value="UniProtKB-SubCell"/>
</dbReference>
<feature type="domain" description="MRH" evidence="9">
    <location>
        <begin position="812"/>
        <end position="949"/>
    </location>
</feature>
<dbReference type="Proteomes" id="UP000014500">
    <property type="component" value="Unassembled WGS sequence"/>
</dbReference>
<feature type="domain" description="MRH" evidence="9">
    <location>
        <begin position="957"/>
        <end position="1098"/>
    </location>
</feature>
<accession>T1JC98</accession>
<dbReference type="STRING" id="126957.T1JC98"/>
<dbReference type="PANTHER" id="PTHR15071">
    <property type="entry name" value="MANNOSE-6-PHOSPHATE RECEPTOR FAMILY MEMBER"/>
    <property type="match status" value="1"/>
</dbReference>
<reference evidence="11" key="1">
    <citation type="submission" date="2011-05" db="EMBL/GenBank/DDBJ databases">
        <authorList>
            <person name="Richards S.R."/>
            <person name="Qu J."/>
            <person name="Jiang H."/>
            <person name="Jhangiani S.N."/>
            <person name="Agravi P."/>
            <person name="Goodspeed R."/>
            <person name="Gross S."/>
            <person name="Mandapat C."/>
            <person name="Jackson L."/>
            <person name="Mathew T."/>
            <person name="Pu L."/>
            <person name="Thornton R."/>
            <person name="Saada N."/>
            <person name="Wilczek-Boney K.B."/>
            <person name="Lee S."/>
            <person name="Kovar C."/>
            <person name="Wu Y."/>
            <person name="Scherer S.E."/>
            <person name="Worley K.C."/>
            <person name="Muzny D.M."/>
            <person name="Gibbs R."/>
        </authorList>
    </citation>
    <scope>NUCLEOTIDE SEQUENCE</scope>
    <source>
        <strain evidence="11">Brora</strain>
    </source>
</reference>
<feature type="domain" description="MRH" evidence="9">
    <location>
        <begin position="657"/>
        <end position="798"/>
    </location>
</feature>
<dbReference type="GO" id="GO:0038023">
    <property type="term" value="F:signaling receptor activity"/>
    <property type="evidence" value="ECO:0007669"/>
    <property type="project" value="InterPro"/>
</dbReference>
<dbReference type="InterPro" id="IPR044865">
    <property type="entry name" value="MRH_dom"/>
</dbReference>
<keyword evidence="6 8" id="KW-0472">Membrane</keyword>
<dbReference type="Gene3D" id="2.70.130.10">
    <property type="entry name" value="Mannose-6-phosphate receptor binding domain"/>
    <property type="match status" value="13"/>
</dbReference>